<feature type="compositionally biased region" description="Gly residues" evidence="1">
    <location>
        <begin position="137"/>
        <end position="147"/>
    </location>
</feature>
<feature type="region of interest" description="Disordered" evidence="1">
    <location>
        <begin position="106"/>
        <end position="183"/>
    </location>
</feature>
<dbReference type="SUPFAM" id="SSF50494">
    <property type="entry name" value="Trypsin-like serine proteases"/>
    <property type="match status" value="1"/>
</dbReference>
<dbReference type="EMBL" id="RYZH01000017">
    <property type="protein sequence ID" value="RUL87785.1"/>
    <property type="molecule type" value="Genomic_DNA"/>
</dbReference>
<dbReference type="OrthoDB" id="292254at2"/>
<evidence type="ECO:0000256" key="1">
    <source>
        <dbReference type="SAM" id="MobiDB-lite"/>
    </source>
</evidence>
<comment type="caution">
    <text evidence="3">The sequence shown here is derived from an EMBL/GenBank/DDBJ whole genome shotgun (WGS) entry which is preliminary data.</text>
</comment>
<dbReference type="Pfam" id="PF13365">
    <property type="entry name" value="Trypsin_2"/>
    <property type="match status" value="1"/>
</dbReference>
<reference evidence="3 4" key="2">
    <citation type="submission" date="2019-01" db="EMBL/GenBank/DDBJ databases">
        <title>Tautonia sociabilis, a novel thermotolerant planctomycete of Isosphaeraceae family, isolated from a 4000 m deep subterranean habitat.</title>
        <authorList>
            <person name="Kovaleva O.L."/>
            <person name="Elcheninov A.G."/>
            <person name="Van Heerden E."/>
            <person name="Toshchakov S.V."/>
            <person name="Novikov A."/>
            <person name="Bonch-Osmolovskaya E.A."/>
            <person name="Kublanov I.V."/>
        </authorList>
    </citation>
    <scope>NUCLEOTIDE SEQUENCE [LARGE SCALE GENOMIC DNA]</scope>
    <source>
        <strain evidence="3 4">GM2012</strain>
    </source>
</reference>
<dbReference type="Gene3D" id="2.40.10.120">
    <property type="match status" value="1"/>
</dbReference>
<dbReference type="GO" id="GO:0006508">
    <property type="term" value="P:proteolysis"/>
    <property type="evidence" value="ECO:0007669"/>
    <property type="project" value="UniProtKB-KW"/>
</dbReference>
<dbReference type="RefSeq" id="WP_126725292.1">
    <property type="nucleotide sequence ID" value="NZ_RYZH01000017.1"/>
</dbReference>
<organism evidence="3 4">
    <name type="scientific">Tautonia sociabilis</name>
    <dbReference type="NCBI Taxonomy" id="2080755"/>
    <lineage>
        <taxon>Bacteria</taxon>
        <taxon>Pseudomonadati</taxon>
        <taxon>Planctomycetota</taxon>
        <taxon>Planctomycetia</taxon>
        <taxon>Isosphaerales</taxon>
        <taxon>Isosphaeraceae</taxon>
        <taxon>Tautonia</taxon>
    </lineage>
</organism>
<evidence type="ECO:0000256" key="2">
    <source>
        <dbReference type="SAM" id="Phobius"/>
    </source>
</evidence>
<dbReference type="InterPro" id="IPR009003">
    <property type="entry name" value="Peptidase_S1_PA"/>
</dbReference>
<reference evidence="3 4" key="1">
    <citation type="submission" date="2018-12" db="EMBL/GenBank/DDBJ databases">
        <authorList>
            <person name="Toschakov S.V."/>
        </authorList>
    </citation>
    <scope>NUCLEOTIDE SEQUENCE [LARGE SCALE GENOMIC DNA]</scope>
    <source>
        <strain evidence="3 4">GM2012</strain>
    </source>
</reference>
<keyword evidence="2" id="KW-0472">Membrane</keyword>
<gene>
    <name evidence="3" type="ORF">TsocGM_10510</name>
</gene>
<keyword evidence="2" id="KW-1133">Transmembrane helix</keyword>
<dbReference type="Proteomes" id="UP000280296">
    <property type="component" value="Unassembled WGS sequence"/>
</dbReference>
<dbReference type="PRINTS" id="PR00834">
    <property type="entry name" value="PROTEASES2C"/>
</dbReference>
<keyword evidence="3" id="KW-0645">Protease</keyword>
<evidence type="ECO:0000313" key="3">
    <source>
        <dbReference type="EMBL" id="RUL87785.1"/>
    </source>
</evidence>
<keyword evidence="4" id="KW-1185">Reference proteome</keyword>
<keyword evidence="3" id="KW-0378">Hydrolase</keyword>
<dbReference type="PANTHER" id="PTHR43019">
    <property type="entry name" value="SERINE ENDOPROTEASE DEGS"/>
    <property type="match status" value="1"/>
</dbReference>
<proteinExistence type="predicted"/>
<name>A0A432MKW9_9BACT</name>
<accession>A0A432MKW9</accession>
<evidence type="ECO:0000313" key="4">
    <source>
        <dbReference type="Proteomes" id="UP000280296"/>
    </source>
</evidence>
<feature type="transmembrane region" description="Helical" evidence="2">
    <location>
        <begin position="82"/>
        <end position="101"/>
    </location>
</feature>
<dbReference type="AlphaFoldDB" id="A0A432MKW9"/>
<feature type="compositionally biased region" description="Pro residues" evidence="1">
    <location>
        <begin position="168"/>
        <end position="177"/>
    </location>
</feature>
<sequence>MAIRVVCPSCGRRGKVPDAARGAAIRCPACGVSSPFGSLSPVDLPEPAPVPLVEPPPWQSKRGVEDSGLVVVPPPRAASGPLHIALGICGLVMLGMLGIIIDLTRDRDRTPDGSSVASVAEEPRPADPAPAFLPGEPLGGPGGGGPEGIAPVAGEAIEPDRADADRPAPVPAAPVQPPAEVAPVDLPGRALSTAEIVERCEPSVALIEGAMSSGTGFLVGPGLLATNAHVIESELIASLQVRFPSAPGGQAGPMPAELLFEDRERDLALLRVPSSLPPLVVAAEHRYIKGEDVTVIGNPGVGGELILENAISKGVMSSRAVIDGQEYIQLGIAINPGNSGGPVFDARGEVIGVATLKTAEEEALGFCIPVADLNRALDRVRHQGEVDARLAAARHRPGALFHLLVTAGAIHAVGLDRHVIAWNDARGGSIRQLIAADPELAKLREGLDAFHSTVEEPLEDEGRRLRLDPDVPDDVKDGVTRLAASYAQFRQILSRPPDDFGTLLRRVSSAESTHLDLTRALGRRLDIEVDENLLAALAPLQVESSGGGRALQDIPNSFPEVPPGFGSFRERFGVPNIPRSPRMSPHGQFVPNFP</sequence>
<keyword evidence="2" id="KW-0812">Transmembrane</keyword>
<dbReference type="InterPro" id="IPR001940">
    <property type="entry name" value="Peptidase_S1C"/>
</dbReference>
<dbReference type="PANTHER" id="PTHR43019:SF23">
    <property type="entry name" value="PROTEASE DO-LIKE 5, CHLOROPLASTIC"/>
    <property type="match status" value="1"/>
</dbReference>
<dbReference type="GO" id="GO:0004252">
    <property type="term" value="F:serine-type endopeptidase activity"/>
    <property type="evidence" value="ECO:0007669"/>
    <property type="project" value="InterPro"/>
</dbReference>
<protein>
    <submittedName>
        <fullName evidence="3">Trypsin-like serine protease</fullName>
    </submittedName>
</protein>